<organism evidence="2 3">
    <name type="scientific">Arthrobacter crystallopoietes BAB-32</name>
    <dbReference type="NCBI Taxonomy" id="1246476"/>
    <lineage>
        <taxon>Bacteria</taxon>
        <taxon>Bacillati</taxon>
        <taxon>Actinomycetota</taxon>
        <taxon>Actinomycetes</taxon>
        <taxon>Micrococcales</taxon>
        <taxon>Micrococcaceae</taxon>
        <taxon>Crystallibacter</taxon>
    </lineage>
</organism>
<name>N1UV32_9MICC</name>
<protein>
    <submittedName>
        <fullName evidence="2">Uncharacterized protein</fullName>
    </submittedName>
</protein>
<sequence length="232" mass="23379">MLVSGAAAGLLMAGPGGRLVMRLLAATSPEDTGRLTEQNETIGMITTEGTVGFVVFTGIVGGCATGILYALLRRWLPKGRAGGLVFGALLLVILATTLEPLRPDNRDFDVVGPGWLSVLAFSALVVAQGMLVPALAGWLSRRAPLLDSPGAAVAYLPLLGLAVLLGPVGLLAAATVMATIAAGMALRLLLPRLAGSWHSRGVTTAGRAALAAAALIALPAFAAAISSILLAG</sequence>
<dbReference type="AlphaFoldDB" id="N1UV32"/>
<proteinExistence type="predicted"/>
<feature type="transmembrane region" description="Helical" evidence="1">
    <location>
        <begin position="79"/>
        <end position="98"/>
    </location>
</feature>
<keyword evidence="1" id="KW-0472">Membrane</keyword>
<comment type="caution">
    <text evidence="2">The sequence shown here is derived from an EMBL/GenBank/DDBJ whole genome shotgun (WGS) entry which is preliminary data.</text>
</comment>
<keyword evidence="1" id="KW-0812">Transmembrane</keyword>
<dbReference type="RefSeq" id="WP_005268932.1">
    <property type="nucleotide sequence ID" value="NZ_ANPE02000123.1"/>
</dbReference>
<feature type="transmembrane region" description="Helical" evidence="1">
    <location>
        <begin position="49"/>
        <end position="72"/>
    </location>
</feature>
<gene>
    <name evidence="2" type="ORF">D477_010476</name>
</gene>
<accession>N1UV32</accession>
<keyword evidence="3" id="KW-1185">Reference proteome</keyword>
<feature type="transmembrane region" description="Helical" evidence="1">
    <location>
        <begin position="146"/>
        <end position="165"/>
    </location>
</feature>
<reference evidence="2 3" key="1">
    <citation type="journal article" date="2013" name="Genome Announc.">
        <title>Draft Genome Sequence of Arthrobacter crystallopoietes Strain BAB-32, Revealing Genes for Bioremediation.</title>
        <authorList>
            <person name="Joshi M.N."/>
            <person name="Pandit A.S."/>
            <person name="Sharma A."/>
            <person name="Pandya R.V."/>
            <person name="Desai S.M."/>
            <person name="Saxena A.K."/>
            <person name="Bagatharia S.B."/>
        </authorList>
    </citation>
    <scope>NUCLEOTIDE SEQUENCE [LARGE SCALE GENOMIC DNA]</scope>
    <source>
        <strain evidence="2 3">BAB-32</strain>
    </source>
</reference>
<dbReference type="OrthoDB" id="5110472at2"/>
<evidence type="ECO:0000256" key="1">
    <source>
        <dbReference type="SAM" id="Phobius"/>
    </source>
</evidence>
<keyword evidence="1" id="KW-1133">Transmembrane helix</keyword>
<feature type="transmembrane region" description="Helical" evidence="1">
    <location>
        <begin position="118"/>
        <end position="139"/>
    </location>
</feature>
<feature type="transmembrane region" description="Helical" evidence="1">
    <location>
        <begin position="210"/>
        <end position="231"/>
    </location>
</feature>
<evidence type="ECO:0000313" key="3">
    <source>
        <dbReference type="Proteomes" id="UP000010729"/>
    </source>
</evidence>
<dbReference type="Proteomes" id="UP000010729">
    <property type="component" value="Unassembled WGS sequence"/>
</dbReference>
<evidence type="ECO:0000313" key="2">
    <source>
        <dbReference type="EMBL" id="EMY34261.1"/>
    </source>
</evidence>
<dbReference type="EMBL" id="ANPE02000123">
    <property type="protein sequence ID" value="EMY34261.1"/>
    <property type="molecule type" value="Genomic_DNA"/>
</dbReference>